<keyword evidence="5" id="KW-0496">Mitochondrion</keyword>
<dbReference type="GO" id="GO:0003723">
    <property type="term" value="F:RNA binding"/>
    <property type="evidence" value="ECO:0007669"/>
    <property type="project" value="TreeGrafter"/>
</dbReference>
<evidence type="ECO:0000256" key="5">
    <source>
        <dbReference type="ARBA" id="ARBA00023128"/>
    </source>
</evidence>
<evidence type="ECO:0000256" key="8">
    <source>
        <dbReference type="ARBA" id="ARBA00035528"/>
    </source>
</evidence>
<dbReference type="EMBL" id="UYJE01005643">
    <property type="protein sequence ID" value="VDI38919.1"/>
    <property type="molecule type" value="Genomic_DNA"/>
</dbReference>
<evidence type="ECO:0000256" key="2">
    <source>
        <dbReference type="ARBA" id="ARBA00008434"/>
    </source>
</evidence>
<evidence type="ECO:0000256" key="3">
    <source>
        <dbReference type="ARBA" id="ARBA00022946"/>
    </source>
</evidence>
<evidence type="ECO:0000256" key="9">
    <source>
        <dbReference type="SAM" id="Coils"/>
    </source>
</evidence>
<dbReference type="InterPro" id="IPR000589">
    <property type="entry name" value="Ribosomal_uS15"/>
</dbReference>
<keyword evidence="4 10" id="KW-0689">Ribosomal protein</keyword>
<dbReference type="InterPro" id="IPR052137">
    <property type="entry name" value="uS15_ribosomal"/>
</dbReference>
<proteinExistence type="inferred from homology"/>
<dbReference type="AlphaFoldDB" id="A0A8B6ESK3"/>
<evidence type="ECO:0000256" key="4">
    <source>
        <dbReference type="ARBA" id="ARBA00022980"/>
    </source>
</evidence>
<dbReference type="GO" id="GO:0003735">
    <property type="term" value="F:structural constituent of ribosome"/>
    <property type="evidence" value="ECO:0007669"/>
    <property type="project" value="InterPro"/>
</dbReference>
<dbReference type="OrthoDB" id="441444at2759"/>
<gene>
    <name evidence="10" type="ORF">MGAL_10B069876</name>
</gene>
<keyword evidence="6" id="KW-0687">Ribonucleoprotein</keyword>
<evidence type="ECO:0000256" key="7">
    <source>
        <dbReference type="ARBA" id="ARBA00035249"/>
    </source>
</evidence>
<name>A0A8B6ESK3_MYTGA</name>
<dbReference type="Pfam" id="PF00312">
    <property type="entry name" value="Ribosomal_S15"/>
    <property type="match status" value="1"/>
</dbReference>
<dbReference type="SUPFAM" id="SSF47060">
    <property type="entry name" value="S15/NS1 RNA-binding domain"/>
    <property type="match status" value="1"/>
</dbReference>
<comment type="caution">
    <text evidence="10">The sequence shown here is derived from an EMBL/GenBank/DDBJ whole genome shotgun (WGS) entry which is preliminary data.</text>
</comment>
<evidence type="ECO:0000256" key="1">
    <source>
        <dbReference type="ARBA" id="ARBA00004173"/>
    </source>
</evidence>
<comment type="similarity">
    <text evidence="2">Belongs to the universal ribosomal protein uS15 family.</text>
</comment>
<keyword evidence="9" id="KW-0175">Coiled coil</keyword>
<evidence type="ECO:0000313" key="10">
    <source>
        <dbReference type="EMBL" id="VDI38919.1"/>
    </source>
</evidence>
<keyword evidence="11" id="KW-1185">Reference proteome</keyword>
<dbReference type="InterPro" id="IPR009068">
    <property type="entry name" value="uS15_NS1_RNA-bd_sf"/>
</dbReference>
<organism evidence="10 11">
    <name type="scientific">Mytilus galloprovincialis</name>
    <name type="common">Mediterranean mussel</name>
    <dbReference type="NCBI Taxonomy" id="29158"/>
    <lineage>
        <taxon>Eukaryota</taxon>
        <taxon>Metazoa</taxon>
        <taxon>Spiralia</taxon>
        <taxon>Lophotrochozoa</taxon>
        <taxon>Mollusca</taxon>
        <taxon>Bivalvia</taxon>
        <taxon>Autobranchia</taxon>
        <taxon>Pteriomorphia</taxon>
        <taxon>Mytilida</taxon>
        <taxon>Mytiloidea</taxon>
        <taxon>Mytilidae</taxon>
        <taxon>Mytilinae</taxon>
        <taxon>Mytilus</taxon>
    </lineage>
</organism>
<feature type="coiled-coil region" evidence="9">
    <location>
        <begin position="240"/>
        <end position="285"/>
    </location>
</feature>
<protein>
    <recommendedName>
        <fullName evidence="7">Small ribosomal subunit protein uS15m</fullName>
    </recommendedName>
    <alternativeName>
        <fullName evidence="8">28S ribosomal protein S15, mitochondrial</fullName>
    </alternativeName>
</protein>
<evidence type="ECO:0000313" key="11">
    <source>
        <dbReference type="Proteomes" id="UP000596742"/>
    </source>
</evidence>
<dbReference type="GO" id="GO:0005763">
    <property type="term" value="C:mitochondrial small ribosomal subunit"/>
    <property type="evidence" value="ECO:0007669"/>
    <property type="project" value="TreeGrafter"/>
</dbReference>
<comment type="subcellular location">
    <subcellularLocation>
        <location evidence="1">Mitochondrion</location>
    </subcellularLocation>
</comment>
<keyword evidence="3" id="KW-0809">Transit peptide</keyword>
<sequence>MQRTLTFSTLCKHFNRFSSNSTATLSTLSRTNSIFILDKNHIEKDQKVAPNCLLKKNAGQIKSQVRCYARKREVFNFDFSGDLVKETDKVNKEELFFPFKEIGGLEDVDDTVKRLLSLEFCDSKERSFHKEYECMKKIDELFGHNAELERKIVKFTISIRKMVPYCLERTGDKKNKSVLNESIAKRKKFLKELRAEDYERFIWLLKELKIRYIPAKKTVRVSKRQNRINENKTISDDIRNKKEEELRLVLEREKEEYLMNKEKILEDIEKEIEEYGLDKEEILKNVENIRVARETPPEPVRTGFASLKDWSYPKVPPRFFKLE</sequence>
<dbReference type="GO" id="GO:0032543">
    <property type="term" value="P:mitochondrial translation"/>
    <property type="evidence" value="ECO:0007669"/>
    <property type="project" value="TreeGrafter"/>
</dbReference>
<dbReference type="Proteomes" id="UP000596742">
    <property type="component" value="Unassembled WGS sequence"/>
</dbReference>
<dbReference type="SMART" id="SM01387">
    <property type="entry name" value="Ribosomal_S15"/>
    <property type="match status" value="1"/>
</dbReference>
<dbReference type="Gene3D" id="1.10.287.10">
    <property type="entry name" value="S15/NS1, RNA-binding"/>
    <property type="match status" value="1"/>
</dbReference>
<reference evidence="10" key="1">
    <citation type="submission" date="2018-11" db="EMBL/GenBank/DDBJ databases">
        <authorList>
            <person name="Alioto T."/>
            <person name="Alioto T."/>
        </authorList>
    </citation>
    <scope>NUCLEOTIDE SEQUENCE</scope>
</reference>
<dbReference type="PANTHER" id="PTHR46685:SF1">
    <property type="entry name" value="SMALL RIBOSOMAL SUBUNIT PROTEIN US15M"/>
    <property type="match status" value="1"/>
</dbReference>
<dbReference type="PANTHER" id="PTHR46685">
    <property type="entry name" value="28S RIBOSOMAL PROTEIN S15, MITOCHONDRIAL"/>
    <property type="match status" value="1"/>
</dbReference>
<evidence type="ECO:0000256" key="6">
    <source>
        <dbReference type="ARBA" id="ARBA00023274"/>
    </source>
</evidence>
<accession>A0A8B6ESK3</accession>